<dbReference type="RefSeq" id="XP_013253471.1">
    <property type="nucleotide sequence ID" value="XM_013398017.1"/>
</dbReference>
<feature type="non-terminal residue" evidence="1">
    <location>
        <position position="1"/>
    </location>
</feature>
<keyword evidence="2" id="KW-1185">Reference proteome</keyword>
<gene>
    <name evidence="1" type="ORF">A1O9_13062</name>
</gene>
<name>A0A072NTD0_9EURO</name>
<dbReference type="GeneID" id="25287953"/>
<dbReference type="HOGENOM" id="CLU_1291681_0_0_1"/>
<dbReference type="AlphaFoldDB" id="A0A072NTD0"/>
<dbReference type="PANTHER" id="PTHR38248:SF2">
    <property type="entry name" value="FUNK1 11"/>
    <property type="match status" value="1"/>
</dbReference>
<dbReference type="VEuPathDB" id="FungiDB:A1O9_13062"/>
<dbReference type="STRING" id="1182545.A0A072NTD0"/>
<sequence length="214" mass="24470">PFYLPSAAFTHRAGYPFRRPVQVQLSNDSDQFDPKHVVPLLTVVINHEPDEIIFREAYAAVTESTPPPRPQTHALQTPYTHSTSSIVNSSEHRQNIDDVLKGELGAIYIGVLEFREVVFGKVQGLKENAEAIFQKCQEGEDPLYHQETGWRDWPRGAQEKDVLKWFVKRVENFLDFAKDHTSFPKTPRRPLTRPDQPLEGSIAERKLDIGLLMP</sequence>
<protein>
    <submittedName>
        <fullName evidence="1">Uncharacterized protein</fullName>
    </submittedName>
</protein>
<evidence type="ECO:0000313" key="1">
    <source>
        <dbReference type="EMBL" id="KEF50881.1"/>
    </source>
</evidence>
<dbReference type="Proteomes" id="UP000027920">
    <property type="component" value="Unassembled WGS sequence"/>
</dbReference>
<dbReference type="EMBL" id="AMGV01000051">
    <property type="protein sequence ID" value="KEF50881.1"/>
    <property type="molecule type" value="Genomic_DNA"/>
</dbReference>
<accession>A0A072NTD0</accession>
<reference evidence="1 2" key="1">
    <citation type="submission" date="2013-03" db="EMBL/GenBank/DDBJ databases">
        <title>The Genome Sequence of Exophiala aquamarina CBS 119918.</title>
        <authorList>
            <consortium name="The Broad Institute Genomics Platform"/>
            <person name="Cuomo C."/>
            <person name="de Hoog S."/>
            <person name="Gorbushina A."/>
            <person name="Walker B."/>
            <person name="Young S.K."/>
            <person name="Zeng Q."/>
            <person name="Gargeya S."/>
            <person name="Fitzgerald M."/>
            <person name="Haas B."/>
            <person name="Abouelleil A."/>
            <person name="Allen A.W."/>
            <person name="Alvarado L."/>
            <person name="Arachchi H.M."/>
            <person name="Berlin A.M."/>
            <person name="Chapman S.B."/>
            <person name="Gainer-Dewar J."/>
            <person name="Goldberg J."/>
            <person name="Griggs A."/>
            <person name="Gujja S."/>
            <person name="Hansen M."/>
            <person name="Howarth C."/>
            <person name="Imamovic A."/>
            <person name="Ireland A."/>
            <person name="Larimer J."/>
            <person name="McCowan C."/>
            <person name="Murphy C."/>
            <person name="Pearson M."/>
            <person name="Poon T.W."/>
            <person name="Priest M."/>
            <person name="Roberts A."/>
            <person name="Saif S."/>
            <person name="Shea T."/>
            <person name="Sisk P."/>
            <person name="Sykes S."/>
            <person name="Wortman J."/>
            <person name="Nusbaum C."/>
            <person name="Birren B."/>
        </authorList>
    </citation>
    <scope>NUCLEOTIDE SEQUENCE [LARGE SCALE GENOMIC DNA]</scope>
    <source>
        <strain evidence="1 2">CBS 119918</strain>
    </source>
</reference>
<organism evidence="1 2">
    <name type="scientific">Exophiala aquamarina CBS 119918</name>
    <dbReference type="NCBI Taxonomy" id="1182545"/>
    <lineage>
        <taxon>Eukaryota</taxon>
        <taxon>Fungi</taxon>
        <taxon>Dikarya</taxon>
        <taxon>Ascomycota</taxon>
        <taxon>Pezizomycotina</taxon>
        <taxon>Eurotiomycetes</taxon>
        <taxon>Chaetothyriomycetidae</taxon>
        <taxon>Chaetothyriales</taxon>
        <taxon>Herpotrichiellaceae</taxon>
        <taxon>Exophiala</taxon>
    </lineage>
</organism>
<dbReference type="PANTHER" id="PTHR38248">
    <property type="entry name" value="FUNK1 6"/>
    <property type="match status" value="1"/>
</dbReference>
<evidence type="ECO:0000313" key="2">
    <source>
        <dbReference type="Proteomes" id="UP000027920"/>
    </source>
</evidence>
<comment type="caution">
    <text evidence="1">The sequence shown here is derived from an EMBL/GenBank/DDBJ whole genome shotgun (WGS) entry which is preliminary data.</text>
</comment>
<proteinExistence type="predicted"/>
<dbReference type="OrthoDB" id="4150057at2759"/>